<dbReference type="AlphaFoldDB" id="A0A2D4JHD8"/>
<evidence type="ECO:0000313" key="1">
    <source>
        <dbReference type="EMBL" id="LAA95837.1"/>
    </source>
</evidence>
<reference evidence="1" key="1">
    <citation type="submission" date="2017-07" db="EMBL/GenBank/DDBJ databases">
        <authorList>
            <person name="Mikheyev A."/>
            <person name="Grau M."/>
        </authorList>
    </citation>
    <scope>NUCLEOTIDE SEQUENCE</scope>
    <source>
        <tissue evidence="1">Venom_gland</tissue>
    </source>
</reference>
<protein>
    <submittedName>
        <fullName evidence="1">Uncharacterized protein</fullName>
    </submittedName>
</protein>
<accession>A0A2D4JHD8</accession>
<reference evidence="1" key="2">
    <citation type="submission" date="2017-11" db="EMBL/GenBank/DDBJ databases">
        <title>Coralsnake Venomics: Analyses of Venom Gland Transcriptomes and Proteomes of Six Brazilian Taxa.</title>
        <authorList>
            <person name="Aird S.D."/>
            <person name="Jorge da Silva N."/>
            <person name="Qiu L."/>
            <person name="Villar-Briones A."/>
            <person name="Aparecida-Saddi V."/>
            <person name="Campos-Telles M.P."/>
            <person name="Grau M."/>
            <person name="Mikheyev A.S."/>
        </authorList>
    </citation>
    <scope>NUCLEOTIDE SEQUENCE</scope>
    <source>
        <tissue evidence="1">Venom_gland</tissue>
    </source>
</reference>
<proteinExistence type="predicted"/>
<name>A0A2D4JHD8_MICLE</name>
<dbReference type="EMBL" id="IACK01192721">
    <property type="protein sequence ID" value="LAA95837.1"/>
    <property type="molecule type" value="Transcribed_RNA"/>
</dbReference>
<organism evidence="1">
    <name type="scientific">Micrurus lemniscatus lemniscatus</name>
    <dbReference type="NCBI Taxonomy" id="129467"/>
    <lineage>
        <taxon>Eukaryota</taxon>
        <taxon>Metazoa</taxon>
        <taxon>Chordata</taxon>
        <taxon>Craniata</taxon>
        <taxon>Vertebrata</taxon>
        <taxon>Euteleostomi</taxon>
        <taxon>Lepidosauria</taxon>
        <taxon>Squamata</taxon>
        <taxon>Bifurcata</taxon>
        <taxon>Unidentata</taxon>
        <taxon>Episquamata</taxon>
        <taxon>Toxicofera</taxon>
        <taxon>Serpentes</taxon>
        <taxon>Colubroidea</taxon>
        <taxon>Elapidae</taxon>
        <taxon>Elapinae</taxon>
        <taxon>Micrurus</taxon>
    </lineage>
</organism>
<sequence length="101" mass="10979">MLACPRPSKASLTPEASILCFPPIRGLGPAPYPNPCPPVGLQFAFHSASQGPQASLTSLSVQLTSFRLVSHLPFSYPGLGRLLNWSRTQPYLTYPSVFCKF</sequence>